<dbReference type="EMBL" id="JBEPLJ010000029">
    <property type="protein sequence ID" value="MET3588637.1"/>
    <property type="molecule type" value="Genomic_DNA"/>
</dbReference>
<organism evidence="1 2">
    <name type="scientific">Pseudorhizobium tarimense</name>
    <dbReference type="NCBI Taxonomy" id="1079109"/>
    <lineage>
        <taxon>Bacteria</taxon>
        <taxon>Pseudomonadati</taxon>
        <taxon>Pseudomonadota</taxon>
        <taxon>Alphaproteobacteria</taxon>
        <taxon>Hyphomicrobiales</taxon>
        <taxon>Rhizobiaceae</taxon>
        <taxon>Rhizobium/Agrobacterium group</taxon>
        <taxon>Pseudorhizobium</taxon>
    </lineage>
</organism>
<gene>
    <name evidence="1" type="ORF">ABID21_004773</name>
</gene>
<evidence type="ECO:0000313" key="2">
    <source>
        <dbReference type="Proteomes" id="UP001549031"/>
    </source>
</evidence>
<dbReference type="RefSeq" id="WP_247246323.1">
    <property type="nucleotide sequence ID" value="NZ_JALJRA010000030.1"/>
</dbReference>
<protein>
    <submittedName>
        <fullName evidence="1">Uncharacterized protein</fullName>
    </submittedName>
</protein>
<proteinExistence type="predicted"/>
<accession>A0ABV2HEK1</accession>
<sequence>MVSLSDGGYALDTSSSERDGVAEAFVAPDPGDEAKVLQSLGFSRPLIRLLAAKARDNGTTVETELLHHSGIDESACYGAMARLLRLPFLERVADNALIDSANLDTQPCRPLTVRVHHRQAAPQVAIMPEAGRAGATCCRADQPAVAEARPGESPPRPLFAALYGVAVPGVGCGKRVACC</sequence>
<keyword evidence="2" id="KW-1185">Reference proteome</keyword>
<comment type="caution">
    <text evidence="1">The sequence shown here is derived from an EMBL/GenBank/DDBJ whole genome shotgun (WGS) entry which is preliminary data.</text>
</comment>
<evidence type="ECO:0000313" key="1">
    <source>
        <dbReference type="EMBL" id="MET3588637.1"/>
    </source>
</evidence>
<reference evidence="1 2" key="1">
    <citation type="submission" date="2024-06" db="EMBL/GenBank/DDBJ databases">
        <title>Genomic Encyclopedia of Type Strains, Phase IV (KMG-IV): sequencing the most valuable type-strain genomes for metagenomic binning, comparative biology and taxonomic classification.</title>
        <authorList>
            <person name="Goeker M."/>
        </authorList>
    </citation>
    <scope>NUCLEOTIDE SEQUENCE [LARGE SCALE GENOMIC DNA]</scope>
    <source>
        <strain evidence="1 2">DSM 105042</strain>
    </source>
</reference>
<name>A0ABV2HEK1_9HYPH</name>
<dbReference type="Proteomes" id="UP001549031">
    <property type="component" value="Unassembled WGS sequence"/>
</dbReference>